<dbReference type="EMBL" id="BIFT01000001">
    <property type="protein sequence ID" value="GCE24946.1"/>
    <property type="molecule type" value="Genomic_DNA"/>
</dbReference>
<feature type="domain" description="Ketoreductase" evidence="4">
    <location>
        <begin position="7"/>
        <end position="192"/>
    </location>
</feature>
<dbReference type="GO" id="GO:0016491">
    <property type="term" value="F:oxidoreductase activity"/>
    <property type="evidence" value="ECO:0007669"/>
    <property type="project" value="UniProtKB-KW"/>
</dbReference>
<reference evidence="6" key="1">
    <citation type="submission" date="2018-12" db="EMBL/GenBank/DDBJ databases">
        <title>Tengunoibacter tsumagoiensis gen. nov., sp. nov., Dictyobacter kobayashii sp. nov., D. alpinus sp. nov., and D. joshuensis sp. nov. and description of Dictyobacteraceae fam. nov. within the order Ktedonobacterales isolated from Tengu-no-mugimeshi.</title>
        <authorList>
            <person name="Wang C.M."/>
            <person name="Zheng Y."/>
            <person name="Sakai Y."/>
            <person name="Toyoda A."/>
            <person name="Minakuchi Y."/>
            <person name="Abe K."/>
            <person name="Yokota A."/>
            <person name="Yabe S."/>
        </authorList>
    </citation>
    <scope>NUCLEOTIDE SEQUENCE [LARGE SCALE GENOMIC DNA]</scope>
    <source>
        <strain evidence="6">Uno16</strain>
    </source>
</reference>
<evidence type="ECO:0000256" key="2">
    <source>
        <dbReference type="ARBA" id="ARBA00023002"/>
    </source>
</evidence>
<dbReference type="Pfam" id="PF00106">
    <property type="entry name" value="adh_short"/>
    <property type="match status" value="1"/>
</dbReference>
<dbReference type="AlphaFoldDB" id="A0A402B0S0"/>
<dbReference type="InterPro" id="IPR057326">
    <property type="entry name" value="KR_dom"/>
</dbReference>
<dbReference type="Proteomes" id="UP000287171">
    <property type="component" value="Unassembled WGS sequence"/>
</dbReference>
<dbReference type="RefSeq" id="WP_126625599.1">
    <property type="nucleotide sequence ID" value="NZ_BIFT01000001.1"/>
</dbReference>
<accession>A0A402B0S0</accession>
<dbReference type="GO" id="GO:0016020">
    <property type="term" value="C:membrane"/>
    <property type="evidence" value="ECO:0007669"/>
    <property type="project" value="TreeGrafter"/>
</dbReference>
<proteinExistence type="inferred from homology"/>
<dbReference type="PRINTS" id="PR00081">
    <property type="entry name" value="GDHRDH"/>
</dbReference>
<dbReference type="PROSITE" id="PS00061">
    <property type="entry name" value="ADH_SHORT"/>
    <property type="match status" value="1"/>
</dbReference>
<comment type="similarity">
    <text evidence="1 3">Belongs to the short-chain dehydrogenases/reductases (SDR) family.</text>
</comment>
<dbReference type="FunFam" id="3.40.50.720:FF:000084">
    <property type="entry name" value="Short-chain dehydrogenase reductase"/>
    <property type="match status" value="1"/>
</dbReference>
<dbReference type="PRINTS" id="PR00080">
    <property type="entry name" value="SDRFAMILY"/>
</dbReference>
<keyword evidence="2" id="KW-0560">Oxidoreductase</keyword>
<dbReference type="PANTHER" id="PTHR44196">
    <property type="entry name" value="DEHYDROGENASE/REDUCTASE SDR FAMILY MEMBER 7B"/>
    <property type="match status" value="1"/>
</dbReference>
<name>A0A402B0S0_9CHLR</name>
<dbReference type="PANTHER" id="PTHR44196:SF1">
    <property type="entry name" value="DEHYDROGENASE_REDUCTASE SDR FAMILY MEMBER 7B"/>
    <property type="match status" value="1"/>
</dbReference>
<dbReference type="InterPro" id="IPR002347">
    <property type="entry name" value="SDR_fam"/>
</dbReference>
<gene>
    <name evidence="5" type="ORF">KDA_04300</name>
</gene>
<dbReference type="SUPFAM" id="SSF51735">
    <property type="entry name" value="NAD(P)-binding Rossmann-fold domains"/>
    <property type="match status" value="1"/>
</dbReference>
<evidence type="ECO:0000256" key="1">
    <source>
        <dbReference type="ARBA" id="ARBA00006484"/>
    </source>
</evidence>
<evidence type="ECO:0000259" key="4">
    <source>
        <dbReference type="SMART" id="SM00822"/>
    </source>
</evidence>
<evidence type="ECO:0000313" key="5">
    <source>
        <dbReference type="EMBL" id="GCE24946.1"/>
    </source>
</evidence>
<dbReference type="OrthoDB" id="9775296at2"/>
<keyword evidence="6" id="KW-1185">Reference proteome</keyword>
<protein>
    <submittedName>
        <fullName evidence="5">Short-chain dehydrogenase</fullName>
    </submittedName>
</protein>
<evidence type="ECO:0000256" key="3">
    <source>
        <dbReference type="RuleBase" id="RU000363"/>
    </source>
</evidence>
<sequence>MKLHSGNVAVITGAGSGIGRALALNLAARGCILALADKNARGLEETEQMLSSTTASTCTTYVLDVGDNSAIEQFAADVVQQYGKVALLINNAGVALGGTVEQVTLEQIEWLFQINFWGMVYGVKAFLPILKQQPDAHIVNLSSVFGLFAVPGQAAYSASKFAVRGFTETLRQELAGTTVKVSSVHPGGIKTNIARNARFGTMTEKEMDRGRIYFERVLTLPPEEAAAIIVRGIERNSPRILVGRDAQIMDIIQRVTPVNYPRTMKLLQRFIR</sequence>
<dbReference type="Gene3D" id="3.40.50.720">
    <property type="entry name" value="NAD(P)-binding Rossmann-like Domain"/>
    <property type="match status" value="1"/>
</dbReference>
<comment type="caution">
    <text evidence="5">The sequence shown here is derived from an EMBL/GenBank/DDBJ whole genome shotgun (WGS) entry which is preliminary data.</text>
</comment>
<organism evidence="5 6">
    <name type="scientific">Dictyobacter alpinus</name>
    <dbReference type="NCBI Taxonomy" id="2014873"/>
    <lineage>
        <taxon>Bacteria</taxon>
        <taxon>Bacillati</taxon>
        <taxon>Chloroflexota</taxon>
        <taxon>Ktedonobacteria</taxon>
        <taxon>Ktedonobacterales</taxon>
        <taxon>Dictyobacteraceae</taxon>
        <taxon>Dictyobacter</taxon>
    </lineage>
</organism>
<dbReference type="SMART" id="SM00822">
    <property type="entry name" value="PKS_KR"/>
    <property type="match status" value="1"/>
</dbReference>
<evidence type="ECO:0000313" key="6">
    <source>
        <dbReference type="Proteomes" id="UP000287171"/>
    </source>
</evidence>
<dbReference type="InterPro" id="IPR020904">
    <property type="entry name" value="Sc_DH/Rdtase_CS"/>
</dbReference>
<dbReference type="InterPro" id="IPR036291">
    <property type="entry name" value="NAD(P)-bd_dom_sf"/>
</dbReference>